<keyword evidence="5" id="KW-0297">G-protein coupled receptor</keyword>
<dbReference type="SUPFAM" id="SSF81321">
    <property type="entry name" value="Family A G protein-coupled receptor-like"/>
    <property type="match status" value="1"/>
</dbReference>
<evidence type="ECO:0000313" key="12">
    <source>
        <dbReference type="Proteomes" id="UP001186944"/>
    </source>
</evidence>
<dbReference type="GO" id="GO:0004983">
    <property type="term" value="F:neuropeptide Y receptor activity"/>
    <property type="evidence" value="ECO:0007669"/>
    <property type="project" value="InterPro"/>
</dbReference>
<evidence type="ECO:0000256" key="4">
    <source>
        <dbReference type="ARBA" id="ARBA00022989"/>
    </source>
</evidence>
<evidence type="ECO:0000259" key="10">
    <source>
        <dbReference type="PROSITE" id="PS50262"/>
    </source>
</evidence>
<comment type="subcellular location">
    <subcellularLocation>
        <location evidence="1">Membrane</location>
        <topology evidence="1">Multi-pass membrane protein</topology>
    </subcellularLocation>
</comment>
<feature type="transmembrane region" description="Helical" evidence="9">
    <location>
        <begin position="304"/>
        <end position="326"/>
    </location>
</feature>
<feature type="transmembrane region" description="Helical" evidence="9">
    <location>
        <begin position="110"/>
        <end position="128"/>
    </location>
</feature>
<dbReference type="InterPro" id="IPR000276">
    <property type="entry name" value="GPCR_Rhodpsn"/>
</dbReference>
<comment type="similarity">
    <text evidence="2">Belongs to the G-protein coupled receptor 1 family.</text>
</comment>
<gene>
    <name evidence="11" type="ORF">FSP39_023889</name>
</gene>
<dbReference type="Pfam" id="PF00001">
    <property type="entry name" value="7tm_1"/>
    <property type="match status" value="1"/>
</dbReference>
<dbReference type="PANTHER" id="PTHR45695:SF22">
    <property type="entry name" value="G-PROTEIN COUPLED RECEPTORS FAMILY 1 PROFILE DOMAIN-CONTAINING PROTEIN"/>
    <property type="match status" value="1"/>
</dbReference>
<keyword evidence="4 9" id="KW-1133">Transmembrane helix</keyword>
<sequence length="408" mass="46466">MSSAKCSSGTSDKDLSAIDYPSDFKTFATWEISLKIVIVISIELVAVLGNVLVIVIIVQSKKMRTVTNYYIVNLAISDLSVACFSIWMHVVDDLTQGWVMGSFLCKFNPFLQITAMCASVFTLVAIAGDRFFAIMLPLRSRVTQRKVSVMIIIIWMAAIAIGMPVLFFYTYGERQWRNFFEGYCVEVWPSVRNKDGQCDAGLKSRSTYWICVLVVLNWVPMLLMMVAYTVILRRLHRGKKVAKSARLSISVIQQRSKRRVVTMLFTILMGFIICAVPFQVAKLYELFSDLEDSSAVLPEWYNPVYFAAVTLLYTNSALNPILYGGLNDNFRTGFKSIINKIFRRKTMFTTASNANNMSRRSVVQGIQTDRRESQITILDDANKNYVRANTENNVNERTMEFINEAYEQ</sequence>
<feature type="domain" description="G-protein coupled receptors family 1 profile" evidence="10">
    <location>
        <begin position="49"/>
        <end position="323"/>
    </location>
</feature>
<keyword evidence="6 9" id="KW-0472">Membrane</keyword>
<dbReference type="PANTHER" id="PTHR45695">
    <property type="entry name" value="LEUCOKININ RECEPTOR-RELATED"/>
    <property type="match status" value="1"/>
</dbReference>
<feature type="transmembrane region" description="Helical" evidence="9">
    <location>
        <begin position="70"/>
        <end position="90"/>
    </location>
</feature>
<dbReference type="PRINTS" id="PR00237">
    <property type="entry name" value="GPCRRHODOPSN"/>
</dbReference>
<dbReference type="PRINTS" id="PR01012">
    <property type="entry name" value="NRPEPTIDEYR"/>
</dbReference>
<evidence type="ECO:0000256" key="9">
    <source>
        <dbReference type="SAM" id="Phobius"/>
    </source>
</evidence>
<evidence type="ECO:0000256" key="5">
    <source>
        <dbReference type="ARBA" id="ARBA00023040"/>
    </source>
</evidence>
<keyword evidence="3 9" id="KW-0812">Transmembrane</keyword>
<dbReference type="GO" id="GO:0005886">
    <property type="term" value="C:plasma membrane"/>
    <property type="evidence" value="ECO:0007669"/>
    <property type="project" value="TreeGrafter"/>
</dbReference>
<dbReference type="SMART" id="SM01381">
    <property type="entry name" value="7TM_GPCR_Srsx"/>
    <property type="match status" value="1"/>
</dbReference>
<keyword evidence="12" id="KW-1185">Reference proteome</keyword>
<dbReference type="EMBL" id="VSWD01000010">
    <property type="protein sequence ID" value="KAK3091944.1"/>
    <property type="molecule type" value="Genomic_DNA"/>
</dbReference>
<evidence type="ECO:0000256" key="6">
    <source>
        <dbReference type="ARBA" id="ARBA00023136"/>
    </source>
</evidence>
<dbReference type="Gene3D" id="1.20.1070.10">
    <property type="entry name" value="Rhodopsin 7-helix transmembrane proteins"/>
    <property type="match status" value="1"/>
</dbReference>
<dbReference type="Proteomes" id="UP001186944">
    <property type="component" value="Unassembled WGS sequence"/>
</dbReference>
<evidence type="ECO:0000256" key="2">
    <source>
        <dbReference type="ARBA" id="ARBA00010663"/>
    </source>
</evidence>
<reference evidence="11" key="1">
    <citation type="submission" date="2019-08" db="EMBL/GenBank/DDBJ databases">
        <title>The improved chromosome-level genome for the pearl oyster Pinctada fucata martensii using PacBio sequencing and Hi-C.</title>
        <authorList>
            <person name="Zheng Z."/>
        </authorList>
    </citation>
    <scope>NUCLEOTIDE SEQUENCE</scope>
    <source>
        <strain evidence="11">ZZ-2019</strain>
        <tissue evidence="11">Adductor muscle</tissue>
    </source>
</reference>
<evidence type="ECO:0000313" key="11">
    <source>
        <dbReference type="EMBL" id="KAK3091944.1"/>
    </source>
</evidence>
<evidence type="ECO:0000256" key="8">
    <source>
        <dbReference type="ARBA" id="ARBA00023224"/>
    </source>
</evidence>
<name>A0AA89BV17_PINIB</name>
<dbReference type="InterPro" id="IPR000611">
    <property type="entry name" value="NPY_rcpt"/>
</dbReference>
<protein>
    <recommendedName>
        <fullName evidence="10">G-protein coupled receptors family 1 profile domain-containing protein</fullName>
    </recommendedName>
</protein>
<keyword evidence="8" id="KW-0807">Transducer</keyword>
<feature type="transmembrane region" description="Helical" evidence="9">
    <location>
        <begin position="260"/>
        <end position="284"/>
    </location>
</feature>
<accession>A0AA89BV17</accession>
<keyword evidence="7" id="KW-0675">Receptor</keyword>
<feature type="transmembrane region" description="Helical" evidence="9">
    <location>
        <begin position="207"/>
        <end position="231"/>
    </location>
</feature>
<comment type="caution">
    <text evidence="11">The sequence shown here is derived from an EMBL/GenBank/DDBJ whole genome shotgun (WGS) entry which is preliminary data.</text>
</comment>
<dbReference type="PROSITE" id="PS50262">
    <property type="entry name" value="G_PROTEIN_RECEP_F1_2"/>
    <property type="match status" value="1"/>
</dbReference>
<feature type="transmembrane region" description="Helical" evidence="9">
    <location>
        <begin position="32"/>
        <end position="58"/>
    </location>
</feature>
<evidence type="ECO:0000256" key="3">
    <source>
        <dbReference type="ARBA" id="ARBA00022692"/>
    </source>
</evidence>
<organism evidence="11 12">
    <name type="scientific">Pinctada imbricata</name>
    <name type="common">Atlantic pearl-oyster</name>
    <name type="synonym">Pinctada martensii</name>
    <dbReference type="NCBI Taxonomy" id="66713"/>
    <lineage>
        <taxon>Eukaryota</taxon>
        <taxon>Metazoa</taxon>
        <taxon>Spiralia</taxon>
        <taxon>Lophotrochozoa</taxon>
        <taxon>Mollusca</taxon>
        <taxon>Bivalvia</taxon>
        <taxon>Autobranchia</taxon>
        <taxon>Pteriomorphia</taxon>
        <taxon>Pterioida</taxon>
        <taxon>Pterioidea</taxon>
        <taxon>Pteriidae</taxon>
        <taxon>Pinctada</taxon>
    </lineage>
</organism>
<proteinExistence type="inferred from homology"/>
<dbReference type="InterPro" id="IPR017452">
    <property type="entry name" value="GPCR_Rhodpsn_7TM"/>
</dbReference>
<feature type="transmembrane region" description="Helical" evidence="9">
    <location>
        <begin position="149"/>
        <end position="171"/>
    </location>
</feature>
<dbReference type="AlphaFoldDB" id="A0AA89BV17"/>
<evidence type="ECO:0000256" key="7">
    <source>
        <dbReference type="ARBA" id="ARBA00023170"/>
    </source>
</evidence>
<evidence type="ECO:0000256" key="1">
    <source>
        <dbReference type="ARBA" id="ARBA00004141"/>
    </source>
</evidence>